<dbReference type="Proteomes" id="UP000276133">
    <property type="component" value="Unassembled WGS sequence"/>
</dbReference>
<dbReference type="GO" id="GO:0072659">
    <property type="term" value="P:protein localization to plasma membrane"/>
    <property type="evidence" value="ECO:0007669"/>
    <property type="project" value="TreeGrafter"/>
</dbReference>
<dbReference type="PANTHER" id="PTHR20661">
    <property type="entry name" value="PHOSPHATIDYLINOSITOL-GLYCAN BIOSYNTHESIS CLASS W PROTEIN"/>
    <property type="match status" value="1"/>
</dbReference>
<dbReference type="Pfam" id="PF06423">
    <property type="entry name" value="GWT1"/>
    <property type="match status" value="1"/>
</dbReference>
<name>A0A3M7S1M0_BRAPC</name>
<evidence type="ECO:0000313" key="6">
    <source>
        <dbReference type="EMBL" id="RNA29711.1"/>
    </source>
</evidence>
<dbReference type="EMBL" id="REGN01002174">
    <property type="protein sequence ID" value="RNA29711.1"/>
    <property type="molecule type" value="Genomic_DNA"/>
</dbReference>
<dbReference type="AlphaFoldDB" id="A0A3M7S1M0"/>
<reference evidence="6 7" key="1">
    <citation type="journal article" date="2018" name="Sci. Rep.">
        <title>Genomic signatures of local adaptation to the degree of environmental predictability in rotifers.</title>
        <authorList>
            <person name="Franch-Gras L."/>
            <person name="Hahn C."/>
            <person name="Garcia-Roger E.M."/>
            <person name="Carmona M.J."/>
            <person name="Serra M."/>
            <person name="Gomez A."/>
        </authorList>
    </citation>
    <scope>NUCLEOTIDE SEQUENCE [LARGE SCALE GENOMIC DNA]</scope>
    <source>
        <strain evidence="6">HYR1</strain>
    </source>
</reference>
<dbReference type="PANTHER" id="PTHR20661:SF0">
    <property type="entry name" value="PHOSPHATIDYLINOSITOL-GLYCAN BIOSYNTHESIS CLASS W PROTEIN"/>
    <property type="match status" value="1"/>
</dbReference>
<dbReference type="OrthoDB" id="15270at2759"/>
<keyword evidence="4 5" id="KW-0472">Membrane</keyword>
<feature type="transmembrane region" description="Helical" evidence="5">
    <location>
        <begin position="117"/>
        <end position="136"/>
    </location>
</feature>
<dbReference type="GO" id="GO:0016020">
    <property type="term" value="C:membrane"/>
    <property type="evidence" value="ECO:0007669"/>
    <property type="project" value="UniProtKB-SubCell"/>
</dbReference>
<keyword evidence="3 5" id="KW-1133">Transmembrane helix</keyword>
<organism evidence="6 7">
    <name type="scientific">Brachionus plicatilis</name>
    <name type="common">Marine rotifer</name>
    <name type="synonym">Brachionus muelleri</name>
    <dbReference type="NCBI Taxonomy" id="10195"/>
    <lineage>
        <taxon>Eukaryota</taxon>
        <taxon>Metazoa</taxon>
        <taxon>Spiralia</taxon>
        <taxon>Gnathifera</taxon>
        <taxon>Rotifera</taxon>
        <taxon>Eurotatoria</taxon>
        <taxon>Monogononta</taxon>
        <taxon>Pseudotrocha</taxon>
        <taxon>Ploima</taxon>
        <taxon>Brachionidae</taxon>
        <taxon>Brachionus</taxon>
    </lineage>
</organism>
<dbReference type="STRING" id="10195.A0A3M7S1M0"/>
<comment type="subcellular location">
    <subcellularLocation>
        <location evidence="1">Membrane</location>
        <topology evidence="1">Multi-pass membrane protein</topology>
    </subcellularLocation>
</comment>
<feature type="transmembrane region" description="Helical" evidence="5">
    <location>
        <begin position="54"/>
        <end position="82"/>
    </location>
</feature>
<dbReference type="GO" id="GO:0006506">
    <property type="term" value="P:GPI anchor biosynthetic process"/>
    <property type="evidence" value="ECO:0007669"/>
    <property type="project" value="InterPro"/>
</dbReference>
<protein>
    <submittedName>
        <fullName evidence="6">Phosphatidylinositol-glycan biosynthesis class W-like isoform X2</fullName>
    </submittedName>
</protein>
<gene>
    <name evidence="6" type="ORF">BpHYR1_005735</name>
</gene>
<dbReference type="GO" id="GO:0005783">
    <property type="term" value="C:endoplasmic reticulum"/>
    <property type="evidence" value="ECO:0007669"/>
    <property type="project" value="TreeGrafter"/>
</dbReference>
<accession>A0A3M7S1M0</accession>
<evidence type="ECO:0000256" key="5">
    <source>
        <dbReference type="SAM" id="Phobius"/>
    </source>
</evidence>
<evidence type="ECO:0000256" key="2">
    <source>
        <dbReference type="ARBA" id="ARBA00022692"/>
    </source>
</evidence>
<keyword evidence="2 5" id="KW-0812">Transmembrane</keyword>
<dbReference type="InterPro" id="IPR009447">
    <property type="entry name" value="PIGW/GWT1"/>
</dbReference>
<feature type="transmembrane region" description="Helical" evidence="5">
    <location>
        <begin position="181"/>
        <end position="201"/>
    </location>
</feature>
<comment type="caution">
    <text evidence="6">The sequence shown here is derived from an EMBL/GenBank/DDBJ whole genome shotgun (WGS) entry which is preliminary data.</text>
</comment>
<evidence type="ECO:0000256" key="1">
    <source>
        <dbReference type="ARBA" id="ARBA00004141"/>
    </source>
</evidence>
<dbReference type="GO" id="GO:0032216">
    <property type="term" value="F:glucosaminyl-phosphatidylinositol O-acyltransferase activity"/>
    <property type="evidence" value="ECO:0007669"/>
    <property type="project" value="TreeGrafter"/>
</dbReference>
<feature type="transmembrane region" description="Helical" evidence="5">
    <location>
        <begin position="20"/>
        <end position="42"/>
    </location>
</feature>
<keyword evidence="7" id="KW-1185">Reference proteome</keyword>
<evidence type="ECO:0000256" key="3">
    <source>
        <dbReference type="ARBA" id="ARBA00022989"/>
    </source>
</evidence>
<evidence type="ECO:0000313" key="7">
    <source>
        <dbReference type="Proteomes" id="UP000276133"/>
    </source>
</evidence>
<proteinExistence type="predicted"/>
<sequence>MLKFITQSKLNDDLDMDFFTNWLGLDINIFFVLLTSFSILCIANFDFLTVQVPIILIILASNFYSVYASLVLLYAATILSLVPNGVQVKSNFLNSKTQIEDLDLKLIQLSVNEFRTFLFLITSACILAVDFSYFSIDYMKTHDFGFGLMDIGVGYFVLSHSMRLIRNSNTEIKVKNGCENILNAVKSSTILLILGILRLIITKMAGYRVNINEYGEHWNFFFTIYFVKKLKICFFIIKKNTTKTRLELSKTLNYGFKKIKIQSPDLDFNLGLNEPDYIYSCFF</sequence>
<evidence type="ECO:0000256" key="4">
    <source>
        <dbReference type="ARBA" id="ARBA00023136"/>
    </source>
</evidence>